<dbReference type="InterPro" id="IPR018893">
    <property type="entry name" value="T8SS_CsgF"/>
</dbReference>
<gene>
    <name evidence="4" type="ORF">AR438_15250</name>
    <name evidence="5" type="ORF">HIO71_10360</name>
</gene>
<comment type="caution">
    <text evidence="4">The sequence shown here is derived from an EMBL/GenBank/DDBJ whole genome shotgun (WGS) entry which is preliminary data.</text>
</comment>
<reference evidence="4 6" key="1">
    <citation type="submission" date="2015-10" db="EMBL/GenBank/DDBJ databases">
        <title>Chryseobacterium aquaticum genome.</title>
        <authorList>
            <person name="Newman J.D."/>
            <person name="Ferguson M.B."/>
            <person name="Miller J.R."/>
        </authorList>
    </citation>
    <scope>NUCLEOTIDE SEQUENCE [LARGE SCALE GENOMIC DNA]</scope>
    <source>
        <strain evidence="4 6">KCTC 12483</strain>
    </source>
</reference>
<evidence type="ECO:0000256" key="1">
    <source>
        <dbReference type="ARBA" id="ARBA00003989"/>
    </source>
</evidence>
<dbReference type="EMBL" id="LLYZ01000020">
    <property type="protein sequence ID" value="KQK24545.1"/>
    <property type="molecule type" value="Genomic_DNA"/>
</dbReference>
<dbReference type="EMBL" id="JABCJF010000004">
    <property type="protein sequence ID" value="NMR34609.1"/>
    <property type="molecule type" value="Genomic_DNA"/>
</dbReference>
<keyword evidence="3" id="KW-0732">Signal</keyword>
<dbReference type="STRING" id="452084.AR438_15250"/>
<comment type="function">
    <text evidence="1">May be involved in the biogenesis of curli organelles.</text>
</comment>
<evidence type="ECO:0000256" key="3">
    <source>
        <dbReference type="ARBA" id="ARBA00022729"/>
    </source>
</evidence>
<accession>A0A0Q3LML9</accession>
<dbReference type="OrthoDB" id="1443407at2"/>
<dbReference type="Proteomes" id="UP000548067">
    <property type="component" value="Unassembled WGS sequence"/>
</dbReference>
<evidence type="ECO:0000313" key="6">
    <source>
        <dbReference type="Proteomes" id="UP000051682"/>
    </source>
</evidence>
<proteinExistence type="predicted"/>
<keyword evidence="6" id="KW-1185">Reference proteome</keyword>
<evidence type="ECO:0000313" key="7">
    <source>
        <dbReference type="Proteomes" id="UP000548067"/>
    </source>
</evidence>
<dbReference type="AlphaFoldDB" id="A0A0Q3LML9"/>
<evidence type="ECO:0000256" key="2">
    <source>
        <dbReference type="ARBA" id="ARBA00014031"/>
    </source>
</evidence>
<dbReference type="Proteomes" id="UP000051682">
    <property type="component" value="Unassembled WGS sequence"/>
</dbReference>
<protein>
    <recommendedName>
        <fullName evidence="2">Curli production assembly/transport component CsgF</fullName>
    </recommendedName>
</protein>
<dbReference type="Pfam" id="PF10614">
    <property type="entry name" value="CsgF"/>
    <property type="match status" value="1"/>
</dbReference>
<sequence length="135" mass="14870">MKTILLSVIFFLGFFSAKSQQLVYKPINPAFGGDTFNYQWLLSSASAQNQFDNKDNSGLTGNSGSLSNFTDSLNRQVLSELSRKLFQDQFGTTGVQPGNYMFGSLYLQITNTAQGMMISILDTNTGEQSEIVVPK</sequence>
<dbReference type="RefSeq" id="WP_056016863.1">
    <property type="nucleotide sequence ID" value="NZ_JABCJF010000004.1"/>
</dbReference>
<evidence type="ECO:0000313" key="4">
    <source>
        <dbReference type="EMBL" id="KQK24545.1"/>
    </source>
</evidence>
<reference evidence="5 7" key="2">
    <citation type="submission" date="2020-04" db="EMBL/GenBank/DDBJ databases">
        <title>Genome analysis and antimicrobial resistance characteristics of Chryseobacterium aquaticum isolated from farmed salmonids.</title>
        <authorList>
            <person name="Saticioglu I.B."/>
            <person name="Duman M."/>
            <person name="Altun S."/>
        </authorList>
    </citation>
    <scope>NUCLEOTIDE SEQUENCE [LARGE SCALE GENOMIC DNA]</scope>
    <source>
        <strain evidence="5 7">C-174</strain>
    </source>
</reference>
<name>A0A0Q3LML9_9FLAO</name>
<evidence type="ECO:0000313" key="5">
    <source>
        <dbReference type="EMBL" id="NMR34609.1"/>
    </source>
</evidence>
<organism evidence="4 6">
    <name type="scientific">Chryseobacterium aquaticum</name>
    <dbReference type="NCBI Taxonomy" id="452084"/>
    <lineage>
        <taxon>Bacteria</taxon>
        <taxon>Pseudomonadati</taxon>
        <taxon>Bacteroidota</taxon>
        <taxon>Flavobacteriia</taxon>
        <taxon>Flavobacteriales</taxon>
        <taxon>Weeksellaceae</taxon>
        <taxon>Chryseobacterium group</taxon>
        <taxon>Chryseobacterium</taxon>
    </lineage>
</organism>